<dbReference type="EMBL" id="JAULSW010000003">
    <property type="protein sequence ID" value="KAK3386603.1"/>
    <property type="molecule type" value="Genomic_DNA"/>
</dbReference>
<evidence type="ECO:0000256" key="1">
    <source>
        <dbReference type="SAM" id="MobiDB-lite"/>
    </source>
</evidence>
<evidence type="ECO:0000313" key="3">
    <source>
        <dbReference type="Proteomes" id="UP001285441"/>
    </source>
</evidence>
<evidence type="ECO:0000313" key="2">
    <source>
        <dbReference type="EMBL" id="KAK3386603.1"/>
    </source>
</evidence>
<name>A0AAE0U0N1_9PEZI</name>
<keyword evidence="3" id="KW-1185">Reference proteome</keyword>
<proteinExistence type="predicted"/>
<gene>
    <name evidence="2" type="ORF">B0H63DRAFT_447531</name>
</gene>
<feature type="compositionally biased region" description="Acidic residues" evidence="1">
    <location>
        <begin position="207"/>
        <end position="229"/>
    </location>
</feature>
<organism evidence="2 3">
    <name type="scientific">Podospora didyma</name>
    <dbReference type="NCBI Taxonomy" id="330526"/>
    <lineage>
        <taxon>Eukaryota</taxon>
        <taxon>Fungi</taxon>
        <taxon>Dikarya</taxon>
        <taxon>Ascomycota</taxon>
        <taxon>Pezizomycotina</taxon>
        <taxon>Sordariomycetes</taxon>
        <taxon>Sordariomycetidae</taxon>
        <taxon>Sordariales</taxon>
        <taxon>Podosporaceae</taxon>
        <taxon>Podospora</taxon>
    </lineage>
</organism>
<reference evidence="2" key="1">
    <citation type="journal article" date="2023" name="Mol. Phylogenet. Evol.">
        <title>Genome-scale phylogeny and comparative genomics of the fungal order Sordariales.</title>
        <authorList>
            <person name="Hensen N."/>
            <person name="Bonometti L."/>
            <person name="Westerberg I."/>
            <person name="Brannstrom I.O."/>
            <person name="Guillou S."/>
            <person name="Cros-Aarteil S."/>
            <person name="Calhoun S."/>
            <person name="Haridas S."/>
            <person name="Kuo A."/>
            <person name="Mondo S."/>
            <person name="Pangilinan J."/>
            <person name="Riley R."/>
            <person name="LaButti K."/>
            <person name="Andreopoulos B."/>
            <person name="Lipzen A."/>
            <person name="Chen C."/>
            <person name="Yan M."/>
            <person name="Daum C."/>
            <person name="Ng V."/>
            <person name="Clum A."/>
            <person name="Steindorff A."/>
            <person name="Ohm R.A."/>
            <person name="Martin F."/>
            <person name="Silar P."/>
            <person name="Natvig D.O."/>
            <person name="Lalanne C."/>
            <person name="Gautier V."/>
            <person name="Ament-Velasquez S.L."/>
            <person name="Kruys A."/>
            <person name="Hutchinson M.I."/>
            <person name="Powell A.J."/>
            <person name="Barry K."/>
            <person name="Miller A.N."/>
            <person name="Grigoriev I.V."/>
            <person name="Debuchy R."/>
            <person name="Gladieux P."/>
            <person name="Hiltunen Thoren M."/>
            <person name="Johannesson H."/>
        </authorList>
    </citation>
    <scope>NUCLEOTIDE SEQUENCE</scope>
    <source>
        <strain evidence="2">CBS 232.78</strain>
    </source>
</reference>
<comment type="caution">
    <text evidence="2">The sequence shown here is derived from an EMBL/GenBank/DDBJ whole genome shotgun (WGS) entry which is preliminary data.</text>
</comment>
<feature type="region of interest" description="Disordered" evidence="1">
    <location>
        <begin position="206"/>
        <end position="264"/>
    </location>
</feature>
<feature type="compositionally biased region" description="Basic and acidic residues" evidence="1">
    <location>
        <begin position="1"/>
        <end position="20"/>
    </location>
</feature>
<accession>A0AAE0U0N1</accession>
<reference evidence="2" key="2">
    <citation type="submission" date="2023-06" db="EMBL/GenBank/DDBJ databases">
        <authorList>
            <consortium name="Lawrence Berkeley National Laboratory"/>
            <person name="Haridas S."/>
            <person name="Hensen N."/>
            <person name="Bonometti L."/>
            <person name="Westerberg I."/>
            <person name="Brannstrom I.O."/>
            <person name="Guillou S."/>
            <person name="Cros-Aarteil S."/>
            <person name="Calhoun S."/>
            <person name="Kuo A."/>
            <person name="Mondo S."/>
            <person name="Pangilinan J."/>
            <person name="Riley R."/>
            <person name="LaButti K."/>
            <person name="Andreopoulos B."/>
            <person name="Lipzen A."/>
            <person name="Chen C."/>
            <person name="Yanf M."/>
            <person name="Daum C."/>
            <person name="Ng V."/>
            <person name="Clum A."/>
            <person name="Steindorff A."/>
            <person name="Ohm R."/>
            <person name="Martin F."/>
            <person name="Silar P."/>
            <person name="Natvig D."/>
            <person name="Lalanne C."/>
            <person name="Gautier V."/>
            <person name="Ament-velasquez S.L."/>
            <person name="Kruys A."/>
            <person name="Hutchinson M.I."/>
            <person name="Powell A.J."/>
            <person name="Barry K."/>
            <person name="Miller A.N."/>
            <person name="Grigoriev I.V."/>
            <person name="Debuchy R."/>
            <person name="Gladieux P."/>
            <person name="Thoren M.H."/>
            <person name="Johannesson H."/>
        </authorList>
    </citation>
    <scope>NUCLEOTIDE SEQUENCE</scope>
    <source>
        <strain evidence="2">CBS 232.78</strain>
    </source>
</reference>
<feature type="region of interest" description="Disordered" evidence="1">
    <location>
        <begin position="1"/>
        <end position="37"/>
    </location>
</feature>
<dbReference type="Proteomes" id="UP001285441">
    <property type="component" value="Unassembled WGS sequence"/>
</dbReference>
<sequence>MRSSPREERSHSHSHSRDIFADPYSPQTTPSPLPPIQSADHRAAIERAFTARHAELQSHARTLLGEMQAIHDAFGPGQPNGEGDMAGAISTLQGIISHGKLTSHVSFNNMKENPSRPPLRAVRAVARDISAVLKSDSDDGKKALELVVTDFRSVVEWASSSAIESEQDEGVDAAVLERKELLEAALPISVVEKGLCEKAMRVIFQPQEEEKEEDETNMPGGWDEEEEEDKEKGGGGDGDGDGDEGDGWWLTNDDDNNRHGSASSSAIWNGLSAIQAGKVGSPSLLD</sequence>
<dbReference type="AlphaFoldDB" id="A0AAE0U0N1"/>
<protein>
    <submittedName>
        <fullName evidence="2">Uncharacterized protein</fullName>
    </submittedName>
</protein>